<sequence>MSSTTAPSSPSSGPPPPPKYIKIISSEGHSFFLPRAVACAGSTTLAAMLRGGEDEDDTYSFMEGREGVVRLPDIRSRIVEKVCQYLLYKEQYAHSTGTIPTFEIEPEVSLELLVASNYLDC</sequence>
<dbReference type="FunFam" id="3.30.710.10:FF:000035">
    <property type="entry name" value="Elongin C transcription elongation factor"/>
    <property type="match status" value="1"/>
</dbReference>
<evidence type="ECO:0000313" key="7">
    <source>
        <dbReference type="EMBL" id="CAD8881201.1"/>
    </source>
</evidence>
<dbReference type="AlphaFoldDB" id="A0A7S1BC12"/>
<comment type="similarity">
    <text evidence="2">Belongs to the SKP1 family.</text>
</comment>
<dbReference type="InterPro" id="IPR011333">
    <property type="entry name" value="SKP1/BTB/POZ_sf"/>
</dbReference>
<dbReference type="Gene3D" id="3.30.710.10">
    <property type="entry name" value="Potassium Channel Kv1.1, Chain A"/>
    <property type="match status" value="1"/>
</dbReference>
<protein>
    <recommendedName>
        <fullName evidence="3">Elongin-C</fullName>
    </recommendedName>
</protein>
<name>A0A7S1BC12_9STRA</name>
<feature type="compositionally biased region" description="Low complexity" evidence="5">
    <location>
        <begin position="1"/>
        <end position="11"/>
    </location>
</feature>
<feature type="domain" description="SKP1 component POZ" evidence="6">
    <location>
        <begin position="20"/>
        <end position="89"/>
    </location>
</feature>
<evidence type="ECO:0000256" key="4">
    <source>
        <dbReference type="ARBA" id="ARBA00023242"/>
    </source>
</evidence>
<dbReference type="PANTHER" id="PTHR20648">
    <property type="entry name" value="ELONGIN-C"/>
    <property type="match status" value="1"/>
</dbReference>
<organism evidence="7">
    <name type="scientific">Corethron hystrix</name>
    <dbReference type="NCBI Taxonomy" id="216773"/>
    <lineage>
        <taxon>Eukaryota</taxon>
        <taxon>Sar</taxon>
        <taxon>Stramenopiles</taxon>
        <taxon>Ochrophyta</taxon>
        <taxon>Bacillariophyta</taxon>
        <taxon>Coscinodiscophyceae</taxon>
        <taxon>Corethrophycidae</taxon>
        <taxon>Corethrales</taxon>
        <taxon>Corethraceae</taxon>
        <taxon>Corethron</taxon>
    </lineage>
</organism>
<dbReference type="SUPFAM" id="SSF54695">
    <property type="entry name" value="POZ domain"/>
    <property type="match status" value="1"/>
</dbReference>
<dbReference type="InterPro" id="IPR001232">
    <property type="entry name" value="SKP1-like"/>
</dbReference>
<evidence type="ECO:0000259" key="6">
    <source>
        <dbReference type="Pfam" id="PF03931"/>
    </source>
</evidence>
<proteinExistence type="inferred from homology"/>
<dbReference type="GO" id="GO:0006511">
    <property type="term" value="P:ubiquitin-dependent protein catabolic process"/>
    <property type="evidence" value="ECO:0007669"/>
    <property type="project" value="InterPro"/>
</dbReference>
<gene>
    <name evidence="7" type="ORF">CHYS00102_LOCUS8388</name>
</gene>
<comment type="subcellular location">
    <subcellularLocation>
        <location evidence="1">Nucleus</location>
    </subcellularLocation>
</comment>
<reference evidence="7" key="1">
    <citation type="submission" date="2021-01" db="EMBL/GenBank/DDBJ databases">
        <authorList>
            <person name="Corre E."/>
            <person name="Pelletier E."/>
            <person name="Niang G."/>
            <person name="Scheremetjew M."/>
            <person name="Finn R."/>
            <person name="Kale V."/>
            <person name="Holt S."/>
            <person name="Cochrane G."/>
            <person name="Meng A."/>
            <person name="Brown T."/>
            <person name="Cohen L."/>
        </authorList>
    </citation>
    <scope>NUCLEOTIDE SEQUENCE</scope>
    <source>
        <strain evidence="7">308</strain>
    </source>
</reference>
<accession>A0A7S1BC12</accession>
<evidence type="ECO:0000256" key="5">
    <source>
        <dbReference type="SAM" id="MobiDB-lite"/>
    </source>
</evidence>
<feature type="region of interest" description="Disordered" evidence="5">
    <location>
        <begin position="1"/>
        <end position="20"/>
    </location>
</feature>
<dbReference type="EMBL" id="HBFR01011618">
    <property type="protein sequence ID" value="CAD8881201.1"/>
    <property type="molecule type" value="Transcribed_RNA"/>
</dbReference>
<dbReference type="SMART" id="SM00512">
    <property type="entry name" value="Skp1"/>
    <property type="match status" value="1"/>
</dbReference>
<dbReference type="CDD" id="cd18321">
    <property type="entry name" value="BTB_POZ_EloC"/>
    <property type="match status" value="1"/>
</dbReference>
<dbReference type="GO" id="GO:0005634">
    <property type="term" value="C:nucleus"/>
    <property type="evidence" value="ECO:0007669"/>
    <property type="project" value="UniProtKB-SubCell"/>
</dbReference>
<evidence type="ECO:0000256" key="2">
    <source>
        <dbReference type="ARBA" id="ARBA00009993"/>
    </source>
</evidence>
<dbReference type="Pfam" id="PF03931">
    <property type="entry name" value="Skp1_POZ"/>
    <property type="match status" value="1"/>
</dbReference>
<evidence type="ECO:0000256" key="1">
    <source>
        <dbReference type="ARBA" id="ARBA00004123"/>
    </source>
</evidence>
<keyword evidence="4" id="KW-0539">Nucleus</keyword>
<evidence type="ECO:0000256" key="3">
    <source>
        <dbReference type="ARBA" id="ARBA00021347"/>
    </source>
</evidence>
<dbReference type="InterPro" id="IPR016073">
    <property type="entry name" value="Skp1_comp_POZ"/>
</dbReference>
<dbReference type="InterPro" id="IPR039948">
    <property type="entry name" value="ELC1"/>
</dbReference>